<dbReference type="InterPro" id="IPR000868">
    <property type="entry name" value="Isochorismatase-like_dom"/>
</dbReference>
<evidence type="ECO:0000259" key="3">
    <source>
        <dbReference type="Pfam" id="PF00857"/>
    </source>
</evidence>
<dbReference type="InterPro" id="IPR050272">
    <property type="entry name" value="Isochorismatase-like_hydrls"/>
</dbReference>
<protein>
    <submittedName>
        <fullName evidence="4">Isochorismatase</fullName>
    </submittedName>
</protein>
<keyword evidence="2" id="KW-0378">Hydrolase</keyword>
<sequence>MVAVPFLLDIQDFEVYDENKPIDWSDAKMPNKALINIDYTNDFVAEGGALTCGKPGQLLEKKIADLTGEFIASGHFTVFAIDVHDEGDIHHPETKLFPPHNIRNTEGRNLYGLLQQIYETNKDAENVYFMDKTRYSAFAGTDLEIKLRERGVEEVHLVGVCTDICVLHTAVDAYNKGFKIVIYKDAVASFDQEGHQWALRHFANTLGAEVI</sequence>
<dbReference type="GO" id="GO:0016787">
    <property type="term" value="F:hydrolase activity"/>
    <property type="evidence" value="ECO:0007669"/>
    <property type="project" value="UniProtKB-KW"/>
</dbReference>
<dbReference type="PANTHER" id="PTHR43540:SF10">
    <property type="entry name" value="ISOCHORISMATASE"/>
    <property type="match status" value="1"/>
</dbReference>
<dbReference type="STRING" id="1196031.A361_01955"/>
<dbReference type="Pfam" id="PF00857">
    <property type="entry name" value="Isochorismatase"/>
    <property type="match status" value="1"/>
</dbReference>
<feature type="domain" description="Isochorismatase-like" evidence="3">
    <location>
        <begin position="33"/>
        <end position="210"/>
    </location>
</feature>
<dbReference type="InterPro" id="IPR036380">
    <property type="entry name" value="Isochorismatase-like_sf"/>
</dbReference>
<proteinExistence type="inferred from homology"/>
<dbReference type="Gene3D" id="3.40.50.850">
    <property type="entry name" value="Isochorismatase-like"/>
    <property type="match status" value="1"/>
</dbReference>
<accession>A0A160M7L6</accession>
<dbReference type="SUPFAM" id="SSF52499">
    <property type="entry name" value="Isochorismatase-like hydrolases"/>
    <property type="match status" value="1"/>
</dbReference>
<reference evidence="4 5" key="1">
    <citation type="submission" date="2016-04" db="EMBL/GenBank/DDBJ databases">
        <title>Complete genome sequence of Bacillus oceanisediminis strain 2691.</title>
        <authorList>
            <person name="Jeong H."/>
            <person name="Kim H.J."/>
            <person name="Lee D.-W."/>
        </authorList>
    </citation>
    <scope>NUCLEOTIDE SEQUENCE [LARGE SCALE GENOMIC DNA]</scope>
    <source>
        <strain evidence="4 5">2691</strain>
    </source>
</reference>
<dbReference type="PANTHER" id="PTHR43540">
    <property type="entry name" value="PEROXYUREIDOACRYLATE/UREIDOACRYLATE AMIDOHYDROLASE-RELATED"/>
    <property type="match status" value="1"/>
</dbReference>
<evidence type="ECO:0000256" key="1">
    <source>
        <dbReference type="ARBA" id="ARBA00006336"/>
    </source>
</evidence>
<organism evidence="4 5">
    <name type="scientific">Cytobacillus oceanisediminis 2691</name>
    <dbReference type="NCBI Taxonomy" id="1196031"/>
    <lineage>
        <taxon>Bacteria</taxon>
        <taxon>Bacillati</taxon>
        <taxon>Bacillota</taxon>
        <taxon>Bacilli</taxon>
        <taxon>Bacillales</taxon>
        <taxon>Bacillaceae</taxon>
        <taxon>Cytobacillus</taxon>
    </lineage>
</organism>
<name>A0A160M7L6_9BACI</name>
<evidence type="ECO:0000313" key="5">
    <source>
        <dbReference type="Proteomes" id="UP000077856"/>
    </source>
</evidence>
<dbReference type="AlphaFoldDB" id="A0A160M7L6"/>
<dbReference type="CDD" id="cd00431">
    <property type="entry name" value="cysteine_hydrolases"/>
    <property type="match status" value="1"/>
</dbReference>
<dbReference type="EMBL" id="CP015506">
    <property type="protein sequence ID" value="AND37958.1"/>
    <property type="molecule type" value="Genomic_DNA"/>
</dbReference>
<comment type="similarity">
    <text evidence="1">Belongs to the isochorismatase family.</text>
</comment>
<gene>
    <name evidence="4" type="ORF">A361_01955</name>
</gene>
<dbReference type="KEGG" id="bon:A361_01955"/>
<dbReference type="eggNOG" id="COG1335">
    <property type="taxonomic scope" value="Bacteria"/>
</dbReference>
<evidence type="ECO:0000256" key="2">
    <source>
        <dbReference type="ARBA" id="ARBA00022801"/>
    </source>
</evidence>
<evidence type="ECO:0000313" key="4">
    <source>
        <dbReference type="EMBL" id="AND37958.1"/>
    </source>
</evidence>
<dbReference type="Proteomes" id="UP000077856">
    <property type="component" value="Chromosome"/>
</dbReference>